<dbReference type="AlphaFoldDB" id="A0A6N7TTU1"/>
<comment type="similarity">
    <text evidence="1 2">Belongs to the glycosyl hydrolase 31 family.</text>
</comment>
<evidence type="ECO:0000256" key="1">
    <source>
        <dbReference type="ARBA" id="ARBA00007806"/>
    </source>
</evidence>
<reference evidence="6 7" key="1">
    <citation type="submission" date="2019-11" db="EMBL/GenBank/DDBJ databases">
        <title>Draft Genome Sequence of Plant Growth-Promoting Rhizosphere-Associated Bacteria.</title>
        <authorList>
            <person name="Vasilyev I.Y."/>
            <person name="Radchenko V."/>
            <person name="Ilnitskaya E.V."/>
        </authorList>
    </citation>
    <scope>NUCLEOTIDE SEQUENCE [LARGE SCALE GENOMIC DNA]</scope>
    <source>
        <strain evidence="6 7">VRA_9sq_n</strain>
    </source>
</reference>
<evidence type="ECO:0000259" key="3">
    <source>
        <dbReference type="Pfam" id="PF01055"/>
    </source>
</evidence>
<dbReference type="SUPFAM" id="SSF51011">
    <property type="entry name" value="Glycosyl hydrolase domain"/>
    <property type="match status" value="1"/>
</dbReference>
<organism evidence="6 7">
    <name type="scientific">Bifidobacterium asteroides</name>
    <dbReference type="NCBI Taxonomy" id="1684"/>
    <lineage>
        <taxon>Bacteria</taxon>
        <taxon>Bacillati</taxon>
        <taxon>Actinomycetota</taxon>
        <taxon>Actinomycetes</taxon>
        <taxon>Bifidobacteriales</taxon>
        <taxon>Bifidobacteriaceae</taxon>
        <taxon>Bifidobacterium</taxon>
    </lineage>
</organism>
<dbReference type="InterPro" id="IPR048395">
    <property type="entry name" value="Glyco_hydro_31_C"/>
</dbReference>
<comment type="caution">
    <text evidence="6">The sequence shown here is derived from an EMBL/GenBank/DDBJ whole genome shotgun (WGS) entry which is preliminary data.</text>
</comment>
<evidence type="ECO:0000259" key="4">
    <source>
        <dbReference type="Pfam" id="PF13802"/>
    </source>
</evidence>
<dbReference type="EMBL" id="WKKW01000001">
    <property type="protein sequence ID" value="MSD90762.1"/>
    <property type="molecule type" value="Genomic_DNA"/>
</dbReference>
<keyword evidence="2" id="KW-0326">Glycosidase</keyword>
<dbReference type="SUPFAM" id="SSF74650">
    <property type="entry name" value="Galactose mutarotase-like"/>
    <property type="match status" value="1"/>
</dbReference>
<dbReference type="InterPro" id="IPR025887">
    <property type="entry name" value="Glyco_hydro_31_N_dom"/>
</dbReference>
<gene>
    <name evidence="6" type="ORF">GKC41_03690</name>
</gene>
<dbReference type="InterPro" id="IPR051816">
    <property type="entry name" value="Glycosyl_Hydrolase_31"/>
</dbReference>
<dbReference type="RefSeq" id="WP_154312958.1">
    <property type="nucleotide sequence ID" value="NZ_WKKW01000001.1"/>
</dbReference>
<proteinExistence type="inferred from homology"/>
<dbReference type="GO" id="GO:0005975">
    <property type="term" value="P:carbohydrate metabolic process"/>
    <property type="evidence" value="ECO:0007669"/>
    <property type="project" value="InterPro"/>
</dbReference>
<dbReference type="InterPro" id="IPR000322">
    <property type="entry name" value="Glyco_hydro_31_TIM"/>
</dbReference>
<dbReference type="CDD" id="cd14752">
    <property type="entry name" value="GH31_N"/>
    <property type="match status" value="1"/>
</dbReference>
<evidence type="ECO:0000256" key="2">
    <source>
        <dbReference type="RuleBase" id="RU361185"/>
    </source>
</evidence>
<accession>A0A6N7TTU1</accession>
<name>A0A6N7TTU1_9BIFI</name>
<sequence length="690" mass="78268">MQHSTFTTDGQALKWTGDGEYLRIEPWGTDSIRVRSSQMHEPEDPDWALLRDHHEPAAGVHISIDDQQGQATVINGTLMVKAQASDGVYGGSGYTEPKCLLSFWRTDGTLLFSEMNDGGSLNLRARSFAPIVGGDHQVKVTFVPPENERLYGMGEYQQNIMNLKGCTLELAHRNSQISIPFVVSSCGYGFLWNNPAVGSVSFGKNKTQWSADSTRQIDYWITVGADYRSIMAHYADATGHAPQMPEWGLGFWQSKLRYWNQNQLMEVAREFKKRNIPLDLIVIDFFHWPHMGDFRFEDEFWPDPASMSNELHKMGIRLMVSVWPQIALTSENYPEMKAKNLLVRADHGEDIGMMFEGPSQFFDATNPRARQYVWEKCREHYADVGVDAFWLDEAEPEYGTYDFSNYRYWAGPAQQTANLYPREYNKGFYEGQLAYGRQGQIVNLTRCAWAGSQQYAALVWSGDVASTFEAFRAQITCAIHMGMAGIPWFTTDLGGFHDGDIDNPTFRELLLRWAQFSCFSPVMRNHGDRSQHHPDGTTKIAITTAQGERRLPSGANNEPWSYGKSVEDIYVKFIKIREHLRPYLRELFAQAHEDGQPLIRGLFYEFPHDDAASDIADEYMLGPDLLVAPVVEEGARSRQVYLPGDATTQWQDLRDGAMYDGGQTITAEAPLDTLPVFARDSRNHELLGIL</sequence>
<feature type="domain" description="Glycoside hydrolase family 31 N-terminal" evidence="4">
    <location>
        <begin position="23"/>
        <end position="196"/>
    </location>
</feature>
<dbReference type="Pfam" id="PF01055">
    <property type="entry name" value="Glyco_hydro_31_2nd"/>
    <property type="match status" value="1"/>
</dbReference>
<dbReference type="Gene3D" id="3.20.20.80">
    <property type="entry name" value="Glycosidases"/>
    <property type="match status" value="1"/>
</dbReference>
<feature type="domain" description="Glycosyl hydrolase family 31 C-terminal" evidence="5">
    <location>
        <begin position="595"/>
        <end position="680"/>
    </location>
</feature>
<dbReference type="Proteomes" id="UP000436357">
    <property type="component" value="Unassembled WGS sequence"/>
</dbReference>
<feature type="domain" description="Glycoside hydrolase family 31 TIM barrel" evidence="3">
    <location>
        <begin position="242"/>
        <end position="584"/>
    </location>
</feature>
<evidence type="ECO:0000313" key="7">
    <source>
        <dbReference type="Proteomes" id="UP000436357"/>
    </source>
</evidence>
<protein>
    <submittedName>
        <fullName evidence="6">Family 31 glucosidase</fullName>
    </submittedName>
</protein>
<dbReference type="SUPFAM" id="SSF51445">
    <property type="entry name" value="(Trans)glycosidases"/>
    <property type="match status" value="1"/>
</dbReference>
<dbReference type="GO" id="GO:0004553">
    <property type="term" value="F:hydrolase activity, hydrolyzing O-glycosyl compounds"/>
    <property type="evidence" value="ECO:0007669"/>
    <property type="project" value="InterPro"/>
</dbReference>
<dbReference type="Pfam" id="PF21365">
    <property type="entry name" value="Glyco_hydro_31_3rd"/>
    <property type="match status" value="1"/>
</dbReference>
<dbReference type="Pfam" id="PF13802">
    <property type="entry name" value="Gal_mutarotas_2"/>
    <property type="match status" value="1"/>
</dbReference>
<dbReference type="OrthoDB" id="176168at2"/>
<dbReference type="InterPro" id="IPR017853">
    <property type="entry name" value="GH"/>
</dbReference>
<dbReference type="InterPro" id="IPR011013">
    <property type="entry name" value="Gal_mutarotase_sf_dom"/>
</dbReference>
<dbReference type="PANTHER" id="PTHR43863">
    <property type="entry name" value="HYDROLASE, PUTATIVE (AFU_ORTHOLOGUE AFUA_1G03140)-RELATED"/>
    <property type="match status" value="1"/>
</dbReference>
<evidence type="ECO:0000259" key="5">
    <source>
        <dbReference type="Pfam" id="PF21365"/>
    </source>
</evidence>
<dbReference type="CDD" id="cd06591">
    <property type="entry name" value="GH31_xylosidase_XylS"/>
    <property type="match status" value="1"/>
</dbReference>
<evidence type="ECO:0000313" key="6">
    <source>
        <dbReference type="EMBL" id="MSD90762.1"/>
    </source>
</evidence>
<dbReference type="PANTHER" id="PTHR43863:SF2">
    <property type="entry name" value="MALTASE-GLUCOAMYLASE"/>
    <property type="match status" value="1"/>
</dbReference>
<dbReference type="Gene3D" id="2.60.40.1180">
    <property type="entry name" value="Golgi alpha-mannosidase II"/>
    <property type="match status" value="1"/>
</dbReference>
<dbReference type="Gene3D" id="2.60.40.1760">
    <property type="entry name" value="glycosyl hydrolase (family 31)"/>
    <property type="match status" value="1"/>
</dbReference>
<dbReference type="InterPro" id="IPR013780">
    <property type="entry name" value="Glyco_hydro_b"/>
</dbReference>
<dbReference type="GO" id="GO:0030246">
    <property type="term" value="F:carbohydrate binding"/>
    <property type="evidence" value="ECO:0007669"/>
    <property type="project" value="InterPro"/>
</dbReference>
<keyword evidence="2" id="KW-0378">Hydrolase</keyword>